<reference evidence="1 2" key="1">
    <citation type="submission" date="2019-09" db="EMBL/GenBank/DDBJ databases">
        <title>Commensal-derived Metabolites Govern Vibrio cholerae Pathogenesis in Host.</title>
        <authorList>
            <person name="Yoon S.S."/>
            <person name="Yoon M.Y."/>
        </authorList>
    </citation>
    <scope>NUCLEOTIDE SEQUENCE [LARGE SCALE GENOMIC DNA]</scope>
    <source>
        <strain evidence="1 2">VIC01</strain>
    </source>
</reference>
<accession>A0A174T426</accession>
<dbReference type="Proteomes" id="UP000326091">
    <property type="component" value="Chromosome"/>
</dbReference>
<organism evidence="1 2">
    <name type="scientific">Phocaeicola vulgatus</name>
    <name type="common">Bacteroides vulgatus</name>
    <dbReference type="NCBI Taxonomy" id="821"/>
    <lineage>
        <taxon>Bacteria</taxon>
        <taxon>Pseudomonadati</taxon>
        <taxon>Bacteroidota</taxon>
        <taxon>Bacteroidia</taxon>
        <taxon>Bacteroidales</taxon>
        <taxon>Bacteroidaceae</taxon>
        <taxon>Phocaeicola</taxon>
    </lineage>
</organism>
<dbReference type="EMBL" id="CP043529">
    <property type="protein sequence ID" value="QEW34908.1"/>
    <property type="molecule type" value="Genomic_DNA"/>
</dbReference>
<proteinExistence type="predicted"/>
<gene>
    <name evidence="1" type="ORF">VIC01_00351</name>
</gene>
<protein>
    <submittedName>
        <fullName evidence="1">Uncharacterized protein</fullName>
    </submittedName>
</protein>
<sequence length="158" mass="17611">MKEIMDTSLVEGYIFFFEVLDMVGKECQHILLAVIGFLAQCLVGQCTDAAVALQCALAYLEQHAQVLIVEKVDAFREGGLSFLRLYCQQQFVLTVEPFHQLLHPALEDVSCEQFHSYVLLPLGVPPVRSVWLRFSSCGVAASSLTVHSSSRRSISDCR</sequence>
<name>A0A174T426_PHOVU</name>
<evidence type="ECO:0000313" key="2">
    <source>
        <dbReference type="Proteomes" id="UP000326091"/>
    </source>
</evidence>
<evidence type="ECO:0000313" key="1">
    <source>
        <dbReference type="EMBL" id="QEW34908.1"/>
    </source>
</evidence>
<dbReference type="AlphaFoldDB" id="A0A174T426"/>